<dbReference type="PANTHER" id="PTHR13847">
    <property type="entry name" value="SARCOSINE DEHYDROGENASE-RELATED"/>
    <property type="match status" value="1"/>
</dbReference>
<evidence type="ECO:0000313" key="8">
    <source>
        <dbReference type="Proteomes" id="UP001176471"/>
    </source>
</evidence>
<evidence type="ECO:0000256" key="2">
    <source>
        <dbReference type="ARBA" id="ARBA00023002"/>
    </source>
</evidence>
<dbReference type="Gene3D" id="2.40.30.110">
    <property type="entry name" value="Aminomethyltransferase beta-barrel domains"/>
    <property type="match status" value="1"/>
</dbReference>
<dbReference type="Gene3D" id="3.30.9.10">
    <property type="entry name" value="D-Amino Acid Oxidase, subunit A, domain 2"/>
    <property type="match status" value="1"/>
</dbReference>
<reference evidence="7" key="1">
    <citation type="submission" date="2023-07" db="EMBL/GenBank/DDBJ databases">
        <title>Bacterial whole genome sequence for Sphingobium sp. HBC34.</title>
        <authorList>
            <person name="Le V."/>
            <person name="Ko S.-R."/>
            <person name="Ahn C.-Y."/>
            <person name="Oh H.-M."/>
        </authorList>
    </citation>
    <scope>NUCLEOTIDE SEQUENCE</scope>
    <source>
        <strain evidence="7">HBC34</strain>
    </source>
</reference>
<dbReference type="InterPro" id="IPR027266">
    <property type="entry name" value="TrmE/GcvT-like"/>
</dbReference>
<dbReference type="PANTHER" id="PTHR13847:SF187">
    <property type="entry name" value="DIMETHYLGLYCINE DEHYDROGENASE, MITOCHONDRIAL"/>
    <property type="match status" value="1"/>
</dbReference>
<dbReference type="PROSITE" id="PS51257">
    <property type="entry name" value="PROKAR_LIPOPROTEIN"/>
    <property type="match status" value="1"/>
</dbReference>
<dbReference type="Gene3D" id="3.30.1360.120">
    <property type="entry name" value="Probable tRNA modification gtpase trme, domain 1"/>
    <property type="match status" value="1"/>
</dbReference>
<dbReference type="Gene3D" id="3.30.70.1400">
    <property type="entry name" value="Aminomethyltransferase beta-barrel domains"/>
    <property type="match status" value="1"/>
</dbReference>
<dbReference type="Pfam" id="PF01571">
    <property type="entry name" value="GCV_T"/>
    <property type="match status" value="1"/>
</dbReference>
<feature type="domain" description="FAD dependent oxidoreductase central" evidence="6">
    <location>
        <begin position="368"/>
        <end position="419"/>
    </location>
</feature>
<evidence type="ECO:0000259" key="5">
    <source>
        <dbReference type="Pfam" id="PF08669"/>
    </source>
</evidence>
<evidence type="ECO:0000313" key="7">
    <source>
        <dbReference type="EMBL" id="MDO7835593.1"/>
    </source>
</evidence>
<evidence type="ECO:0000256" key="1">
    <source>
        <dbReference type="ARBA" id="ARBA00008609"/>
    </source>
</evidence>
<dbReference type="SUPFAM" id="SSF51905">
    <property type="entry name" value="FAD/NAD(P)-binding domain"/>
    <property type="match status" value="1"/>
</dbReference>
<dbReference type="Pfam" id="PF01266">
    <property type="entry name" value="DAO"/>
    <property type="match status" value="1"/>
</dbReference>
<feature type="domain" description="Aminomethyltransferase C-terminal" evidence="5">
    <location>
        <begin position="717"/>
        <end position="796"/>
    </location>
</feature>
<sequence length="804" mass="87787">MKSHVRVAVIGGGVVGCSILYHLTKLGWSDVALIERKELTSGSSWHAAGGFHALNSDPGIAKLQSYTIELYREIEALSEHSVGIHMTGGINIAATDARWEFLRADHARHRVLGLETHLLTPSEIRDICPLIDVTDVRGALFDSHEGHVDPSGATYAYAKAAKKAGADIYRHTRVMDLKPTGRGTWRVITDQGEIEAEHVVNAAGLWAREMGAMVGVQLPLIPMEHHYLITEDIPEIVAAARELPLILDLDAEIYMRQERGGMLVGVYEKDAKPWAVNGTPWDYGETELLPPQLDRLADALIKGYERFPAVAEAGIRRIINGPFTFSPDGNPLIGPVPGVPNYWSACGVMAGFAQGGGVGLSIAQWIIDGEPSEDIFAMDVARFGPYATPGYTTEKAREFYANRFLLAYPNEYWPAGRDMQHDALFDSLKARNAVFGVSYGLEIPLYFAAEGEEAVETPSLRRSNAFPNVAREVKAVQEGVGILDASSFAKYEVSGPNAAAALDRLIANRLPGTGRIRLAPLLAPSGRLMGDLTVMRLAEDRFFLFGSGYLQAWHGRWFDTHLKAEGVTIRNRTQEYQGIHLAGPNARTLLERLTSCDVSDKALPFMGVREMEVGLAPAMVARLSLTGELTYEIYMPAQCLRAAYLKAIALGQDLGVVDFGFHALASMRLEKSYGIWSREFSRDYTPGMAGLGRFIDFSKDFIGKDAALAERDTPADRTLVTLAVEATDADASGYEPVWHDGNYVGFVTSGGYGHRVGTSIVMAYIDRAVADAPNGFAVSILGEKRPAQIAREALYDPASVRPRS</sequence>
<dbReference type="Proteomes" id="UP001176471">
    <property type="component" value="Unassembled WGS sequence"/>
</dbReference>
<dbReference type="EMBL" id="JAUQOM010000004">
    <property type="protein sequence ID" value="MDO7835593.1"/>
    <property type="molecule type" value="Genomic_DNA"/>
</dbReference>
<proteinExistence type="inferred from homology"/>
<dbReference type="SUPFAM" id="SSF101790">
    <property type="entry name" value="Aminomethyltransferase beta-barrel domain"/>
    <property type="match status" value="1"/>
</dbReference>
<evidence type="ECO:0000259" key="3">
    <source>
        <dbReference type="Pfam" id="PF01266"/>
    </source>
</evidence>
<dbReference type="InterPro" id="IPR032503">
    <property type="entry name" value="FAO_M"/>
</dbReference>
<dbReference type="InterPro" id="IPR029043">
    <property type="entry name" value="GcvT/YgfZ_C"/>
</dbReference>
<dbReference type="InterPro" id="IPR013977">
    <property type="entry name" value="GcvT_C"/>
</dbReference>
<dbReference type="Gene3D" id="3.50.50.60">
    <property type="entry name" value="FAD/NAD(P)-binding domain"/>
    <property type="match status" value="1"/>
</dbReference>
<dbReference type="Pfam" id="PF08669">
    <property type="entry name" value="GCV_T_C"/>
    <property type="match status" value="1"/>
</dbReference>
<dbReference type="RefSeq" id="WP_304536017.1">
    <property type="nucleotide sequence ID" value="NZ_JAUQOM010000004.1"/>
</dbReference>
<gene>
    <name evidence="7" type="ORF">Q4610_11115</name>
</gene>
<keyword evidence="2" id="KW-0560">Oxidoreductase</keyword>
<dbReference type="SUPFAM" id="SSF54373">
    <property type="entry name" value="FAD-linked reductases, C-terminal domain"/>
    <property type="match status" value="1"/>
</dbReference>
<evidence type="ECO:0000259" key="6">
    <source>
        <dbReference type="Pfam" id="PF16350"/>
    </source>
</evidence>
<dbReference type="InterPro" id="IPR006076">
    <property type="entry name" value="FAD-dep_OxRdtase"/>
</dbReference>
<organism evidence="7 8">
    <name type="scientific">Sphingobium cyanobacteriorum</name>
    <dbReference type="NCBI Taxonomy" id="3063954"/>
    <lineage>
        <taxon>Bacteria</taxon>
        <taxon>Pseudomonadati</taxon>
        <taxon>Pseudomonadota</taxon>
        <taxon>Alphaproteobacteria</taxon>
        <taxon>Sphingomonadales</taxon>
        <taxon>Sphingomonadaceae</taxon>
        <taxon>Sphingobium</taxon>
    </lineage>
</organism>
<feature type="domain" description="GCVT N-terminal" evidence="4">
    <location>
        <begin position="424"/>
        <end position="699"/>
    </location>
</feature>
<dbReference type="InterPro" id="IPR036188">
    <property type="entry name" value="FAD/NAD-bd_sf"/>
</dbReference>
<comment type="caution">
    <text evidence="7">The sequence shown here is derived from an EMBL/GenBank/DDBJ whole genome shotgun (WGS) entry which is preliminary data.</text>
</comment>
<comment type="similarity">
    <text evidence="1">Belongs to the GcvT family.</text>
</comment>
<dbReference type="InterPro" id="IPR006222">
    <property type="entry name" value="GCVT_N"/>
</dbReference>
<dbReference type="SUPFAM" id="SSF103025">
    <property type="entry name" value="Folate-binding domain"/>
    <property type="match status" value="1"/>
</dbReference>
<name>A0ABT8ZMG7_9SPHN</name>
<evidence type="ECO:0000259" key="4">
    <source>
        <dbReference type="Pfam" id="PF01571"/>
    </source>
</evidence>
<feature type="domain" description="FAD dependent oxidoreductase" evidence="3">
    <location>
        <begin position="6"/>
        <end position="365"/>
    </location>
</feature>
<protein>
    <submittedName>
        <fullName evidence="7">FAD-dependent oxidoreductase</fullName>
    </submittedName>
</protein>
<accession>A0ABT8ZMG7</accession>
<dbReference type="Pfam" id="PF16350">
    <property type="entry name" value="FAO_M"/>
    <property type="match status" value="1"/>
</dbReference>
<keyword evidence="8" id="KW-1185">Reference proteome</keyword>